<evidence type="ECO:0000313" key="3">
    <source>
        <dbReference type="Proteomes" id="UP000595140"/>
    </source>
</evidence>
<keyword evidence="3" id="KW-1185">Reference proteome</keyword>
<feature type="region of interest" description="Disordered" evidence="1">
    <location>
        <begin position="45"/>
        <end position="67"/>
    </location>
</feature>
<dbReference type="EMBL" id="OOIL02001512">
    <property type="protein sequence ID" value="VFQ76225.1"/>
    <property type="molecule type" value="Genomic_DNA"/>
</dbReference>
<evidence type="ECO:0000256" key="1">
    <source>
        <dbReference type="SAM" id="MobiDB-lite"/>
    </source>
</evidence>
<reference evidence="2 3" key="1">
    <citation type="submission" date="2018-04" db="EMBL/GenBank/DDBJ databases">
        <authorList>
            <person name="Vogel A."/>
        </authorList>
    </citation>
    <scope>NUCLEOTIDE SEQUENCE [LARGE SCALE GENOMIC DNA]</scope>
</reference>
<dbReference type="Proteomes" id="UP000595140">
    <property type="component" value="Unassembled WGS sequence"/>
</dbReference>
<sequence>MFKHSGEVPRNLGDVAGEGGRSLATIGVLLPELLPRSTAVGRMIKTSVDVGKRGRQTAGRPVEPPPPPLLLAFAGLPDQHFNDIVGGLA</sequence>
<evidence type="ECO:0000313" key="2">
    <source>
        <dbReference type="EMBL" id="VFQ76225.1"/>
    </source>
</evidence>
<organism evidence="2 3">
    <name type="scientific">Cuscuta campestris</name>
    <dbReference type="NCBI Taxonomy" id="132261"/>
    <lineage>
        <taxon>Eukaryota</taxon>
        <taxon>Viridiplantae</taxon>
        <taxon>Streptophyta</taxon>
        <taxon>Embryophyta</taxon>
        <taxon>Tracheophyta</taxon>
        <taxon>Spermatophyta</taxon>
        <taxon>Magnoliopsida</taxon>
        <taxon>eudicotyledons</taxon>
        <taxon>Gunneridae</taxon>
        <taxon>Pentapetalae</taxon>
        <taxon>asterids</taxon>
        <taxon>lamiids</taxon>
        <taxon>Solanales</taxon>
        <taxon>Convolvulaceae</taxon>
        <taxon>Cuscuteae</taxon>
        <taxon>Cuscuta</taxon>
        <taxon>Cuscuta subgen. Grammica</taxon>
        <taxon>Cuscuta sect. Cleistogrammica</taxon>
    </lineage>
</organism>
<name>A0A484LI98_9ASTE</name>
<proteinExistence type="predicted"/>
<accession>A0A484LI98</accession>
<gene>
    <name evidence="2" type="ORF">CCAM_LOCUS18001</name>
</gene>
<dbReference type="AlphaFoldDB" id="A0A484LI98"/>
<protein>
    <submittedName>
        <fullName evidence="2">Uncharacterized protein</fullName>
    </submittedName>
</protein>